<proteinExistence type="predicted"/>
<dbReference type="AlphaFoldDB" id="A0A1V4HSA9"/>
<comment type="caution">
    <text evidence="1">The sequence shown here is derived from an EMBL/GenBank/DDBJ whole genome shotgun (WGS) entry which is preliminary data.</text>
</comment>
<organism evidence="1 2">
    <name type="scientific">Paenibacillus ferrarius</name>
    <dbReference type="NCBI Taxonomy" id="1469647"/>
    <lineage>
        <taxon>Bacteria</taxon>
        <taxon>Bacillati</taxon>
        <taxon>Bacillota</taxon>
        <taxon>Bacilli</taxon>
        <taxon>Bacillales</taxon>
        <taxon>Paenibacillaceae</taxon>
        <taxon>Paenibacillus</taxon>
    </lineage>
</organism>
<dbReference type="EMBL" id="MBTG01000001">
    <property type="protein sequence ID" value="OPH61756.1"/>
    <property type="molecule type" value="Genomic_DNA"/>
</dbReference>
<protein>
    <submittedName>
        <fullName evidence="1">Uncharacterized protein</fullName>
    </submittedName>
</protein>
<keyword evidence="2" id="KW-1185">Reference proteome</keyword>
<accession>A0A1V4HSA9</accession>
<gene>
    <name evidence="1" type="ORF">BC351_00500</name>
</gene>
<evidence type="ECO:0000313" key="2">
    <source>
        <dbReference type="Proteomes" id="UP000190626"/>
    </source>
</evidence>
<reference evidence="2" key="1">
    <citation type="submission" date="2016-07" db="EMBL/GenBank/DDBJ databases">
        <authorList>
            <person name="Florea S."/>
            <person name="Webb J.S."/>
            <person name="Jaromczyk J."/>
            <person name="Schardl C.L."/>
        </authorList>
    </citation>
    <scope>NUCLEOTIDE SEQUENCE [LARGE SCALE GENOMIC DNA]</scope>
    <source>
        <strain evidence="2">CY1</strain>
    </source>
</reference>
<dbReference type="RefSeq" id="WP_079408752.1">
    <property type="nucleotide sequence ID" value="NZ_MBTG01000001.1"/>
</dbReference>
<evidence type="ECO:0000313" key="1">
    <source>
        <dbReference type="EMBL" id="OPH61756.1"/>
    </source>
</evidence>
<sequence>MDIDKALKAMPKEITYDPMEHTSISDLLFLVQHELDLMSEEPEHFEHASKADLINLKRKCVSFIKKYSK</sequence>
<dbReference type="STRING" id="1469647.BC351_00500"/>
<dbReference type="Proteomes" id="UP000190626">
    <property type="component" value="Unassembled WGS sequence"/>
</dbReference>
<name>A0A1V4HSA9_9BACL</name>